<dbReference type="PANTHER" id="PTHR33490:SF3">
    <property type="entry name" value="CONSERVED INTEGRAL MEMBRANE PROTEIN"/>
    <property type="match status" value="1"/>
</dbReference>
<feature type="signal peptide" evidence="2">
    <location>
        <begin position="1"/>
        <end position="25"/>
    </location>
</feature>
<evidence type="ECO:0000256" key="2">
    <source>
        <dbReference type="SAM" id="SignalP"/>
    </source>
</evidence>
<proteinExistence type="predicted"/>
<dbReference type="Pfam" id="PF01841">
    <property type="entry name" value="Transglut_core"/>
    <property type="match status" value="1"/>
</dbReference>
<feature type="region of interest" description="Disordered" evidence="1">
    <location>
        <begin position="32"/>
        <end position="66"/>
    </location>
</feature>
<gene>
    <name evidence="4" type="ORF">UC8_50570</name>
</gene>
<dbReference type="SMART" id="SM00460">
    <property type="entry name" value="TGc"/>
    <property type="match status" value="1"/>
</dbReference>
<sequence precursor="true">MCFHHTVSVCRGGLLIALVVSLLGAAGCDPPPRPPVADRHTNPLVDTLSGSGEGMDDPAEVPPQPAQDAVADADTAVAKFTPPAAGDALSVPWQTWDAYYIGDQHIGFAHVRATAEADGGRRYQLRDQMTLRRGATKLTHQVTQDSLEDAAGQLQSFTATLHNGPAVTRVEGTRRDDKLVIELTRGNEHTTQQLPWKSHYHGLLGVQQSLRRDPLLPGQRRRIEALLPVQYQIGEFQLQATGKVSIPMLDGDSQMLTEIRSRLQLGPAGSVDTYLWIDDAGETLKTYTPALNLTAYRTDQATATAAVSADRDLLSLASIQLQGEARLADPLDVQQVRFRLTATTPSGTAMPAELPELSAAVGQRVETVADPPSLHVLVRSGLDTEAAVAAVGPQDLAANPLIDFNDRGIAAIVKALAVNPTESPRDTVLQTVGFVHEFIQNKDFSRGFAAASEVALDPGGDCTEHAVLLAAILRSRKIPTRVVAGLTYVPTASGAEMMYHMWNVAYVDDGWLPIDATLGTIAPASRIALVTSDLSSGNEYECLNPILGVMGRLEIEVLTD</sequence>
<keyword evidence="5" id="KW-1185">Reference proteome</keyword>
<dbReference type="EMBL" id="CP042914">
    <property type="protein sequence ID" value="QEG43014.1"/>
    <property type="molecule type" value="Genomic_DNA"/>
</dbReference>
<organism evidence="4 5">
    <name type="scientific">Roseimaritima ulvae</name>
    <dbReference type="NCBI Taxonomy" id="980254"/>
    <lineage>
        <taxon>Bacteria</taxon>
        <taxon>Pseudomonadati</taxon>
        <taxon>Planctomycetota</taxon>
        <taxon>Planctomycetia</taxon>
        <taxon>Pirellulales</taxon>
        <taxon>Pirellulaceae</taxon>
        <taxon>Roseimaritima</taxon>
    </lineage>
</organism>
<protein>
    <submittedName>
        <fullName evidence="4">Transglutaminase-like superfamily protein</fullName>
    </submittedName>
</protein>
<dbReference type="Proteomes" id="UP000325286">
    <property type="component" value="Chromosome"/>
</dbReference>
<name>A0A5B9QVF3_9BACT</name>
<dbReference type="KEGG" id="rul:UC8_50570"/>
<reference evidence="4 5" key="1">
    <citation type="submission" date="2019-08" db="EMBL/GenBank/DDBJ databases">
        <title>Deep-cultivation of Planctomycetes and their phenomic and genomic characterization uncovers novel biology.</title>
        <authorList>
            <person name="Wiegand S."/>
            <person name="Jogler M."/>
            <person name="Boedeker C."/>
            <person name="Pinto D."/>
            <person name="Vollmers J."/>
            <person name="Rivas-Marin E."/>
            <person name="Kohn T."/>
            <person name="Peeters S.H."/>
            <person name="Heuer A."/>
            <person name="Rast P."/>
            <person name="Oberbeckmann S."/>
            <person name="Bunk B."/>
            <person name="Jeske O."/>
            <person name="Meyerdierks A."/>
            <person name="Storesund J.E."/>
            <person name="Kallscheuer N."/>
            <person name="Luecker S."/>
            <person name="Lage O.M."/>
            <person name="Pohl T."/>
            <person name="Merkel B.J."/>
            <person name="Hornburger P."/>
            <person name="Mueller R.-W."/>
            <person name="Bruemmer F."/>
            <person name="Labrenz M."/>
            <person name="Spormann A.M."/>
            <person name="Op den Camp H."/>
            <person name="Overmann J."/>
            <person name="Amann R."/>
            <person name="Jetten M.S.M."/>
            <person name="Mascher T."/>
            <person name="Medema M.H."/>
            <person name="Devos D.P."/>
            <person name="Kaster A.-K."/>
            <person name="Ovreas L."/>
            <person name="Rohde M."/>
            <person name="Galperin M.Y."/>
            <person name="Jogler C."/>
        </authorList>
    </citation>
    <scope>NUCLEOTIDE SEQUENCE [LARGE SCALE GENOMIC DNA]</scope>
    <source>
        <strain evidence="4 5">UC8</strain>
    </source>
</reference>
<dbReference type="InterPro" id="IPR038765">
    <property type="entry name" value="Papain-like_cys_pep_sf"/>
</dbReference>
<dbReference type="InterPro" id="IPR002931">
    <property type="entry name" value="Transglutaminase-like"/>
</dbReference>
<feature type="domain" description="Transglutaminase-like" evidence="3">
    <location>
        <begin position="454"/>
        <end position="518"/>
    </location>
</feature>
<evidence type="ECO:0000313" key="4">
    <source>
        <dbReference type="EMBL" id="QEG43014.1"/>
    </source>
</evidence>
<dbReference type="PANTHER" id="PTHR33490">
    <property type="entry name" value="BLR5614 PROTEIN-RELATED"/>
    <property type="match status" value="1"/>
</dbReference>
<feature type="chain" id="PRO_5022801273" evidence="2">
    <location>
        <begin position="26"/>
        <end position="560"/>
    </location>
</feature>
<keyword evidence="2" id="KW-0732">Signal</keyword>
<evidence type="ECO:0000259" key="3">
    <source>
        <dbReference type="SMART" id="SM00460"/>
    </source>
</evidence>
<evidence type="ECO:0000256" key="1">
    <source>
        <dbReference type="SAM" id="MobiDB-lite"/>
    </source>
</evidence>
<dbReference type="OrthoDB" id="9804872at2"/>
<dbReference type="AlphaFoldDB" id="A0A5B9QVF3"/>
<dbReference type="SUPFAM" id="SSF54001">
    <property type="entry name" value="Cysteine proteinases"/>
    <property type="match status" value="1"/>
</dbReference>
<accession>A0A5B9QVF3</accession>
<evidence type="ECO:0000313" key="5">
    <source>
        <dbReference type="Proteomes" id="UP000325286"/>
    </source>
</evidence>
<dbReference type="Gene3D" id="3.10.620.30">
    <property type="match status" value="1"/>
</dbReference>